<evidence type="ECO:0000313" key="3">
    <source>
        <dbReference type="Proteomes" id="UP000290288"/>
    </source>
</evidence>
<reference evidence="2 3" key="1">
    <citation type="submission" date="2019-01" db="EMBL/GenBank/DDBJ databases">
        <title>Draft genome sequence of Psathyrella aberdarensis IHI B618.</title>
        <authorList>
            <person name="Buettner E."/>
            <person name="Kellner H."/>
        </authorList>
    </citation>
    <scope>NUCLEOTIDE SEQUENCE [LARGE SCALE GENOMIC DNA]</scope>
    <source>
        <strain evidence="2 3">IHI B618</strain>
    </source>
</reference>
<organism evidence="2 3">
    <name type="scientific">Candolleomyces aberdarensis</name>
    <dbReference type="NCBI Taxonomy" id="2316362"/>
    <lineage>
        <taxon>Eukaryota</taxon>
        <taxon>Fungi</taxon>
        <taxon>Dikarya</taxon>
        <taxon>Basidiomycota</taxon>
        <taxon>Agaricomycotina</taxon>
        <taxon>Agaricomycetes</taxon>
        <taxon>Agaricomycetidae</taxon>
        <taxon>Agaricales</taxon>
        <taxon>Agaricineae</taxon>
        <taxon>Psathyrellaceae</taxon>
        <taxon>Candolleomyces</taxon>
    </lineage>
</organism>
<gene>
    <name evidence="2" type="ORF">EST38_g11544</name>
</gene>
<name>A0A4Q2D633_9AGAR</name>
<evidence type="ECO:0000313" key="2">
    <source>
        <dbReference type="EMBL" id="RXW14312.1"/>
    </source>
</evidence>
<evidence type="ECO:0000256" key="1">
    <source>
        <dbReference type="SAM" id="MobiDB-lite"/>
    </source>
</evidence>
<dbReference type="Proteomes" id="UP000290288">
    <property type="component" value="Unassembled WGS sequence"/>
</dbReference>
<feature type="region of interest" description="Disordered" evidence="1">
    <location>
        <begin position="1"/>
        <end position="25"/>
    </location>
</feature>
<protein>
    <submittedName>
        <fullName evidence="2">Uncharacterized protein</fullName>
    </submittedName>
</protein>
<keyword evidence="3" id="KW-1185">Reference proteome</keyword>
<dbReference type="AlphaFoldDB" id="A0A4Q2D633"/>
<accession>A0A4Q2D633</accession>
<sequence>MDSTSLPELRLSTPPKQLRGPADIGIPARSGESVDEVSVARTPAFRRGFEEFVVAPDAAVVVLGFGFGFEALDYVCYGG</sequence>
<dbReference type="EMBL" id="SDEE01000723">
    <property type="protein sequence ID" value="RXW14312.1"/>
    <property type="molecule type" value="Genomic_DNA"/>
</dbReference>
<proteinExistence type="predicted"/>
<comment type="caution">
    <text evidence="2">The sequence shown here is derived from an EMBL/GenBank/DDBJ whole genome shotgun (WGS) entry which is preliminary data.</text>
</comment>